<dbReference type="InterPro" id="IPR011663">
    <property type="entry name" value="UTRA"/>
</dbReference>
<gene>
    <name evidence="2" type="ORF">FH608_011250</name>
</gene>
<evidence type="ECO:0000313" key="2">
    <source>
        <dbReference type="EMBL" id="KAB8196034.1"/>
    </source>
</evidence>
<dbReference type="Gene3D" id="3.40.1410.10">
    <property type="entry name" value="Chorismate lyase-like"/>
    <property type="match status" value="1"/>
</dbReference>
<dbReference type="Pfam" id="PF07702">
    <property type="entry name" value="UTRA"/>
    <property type="match status" value="1"/>
</dbReference>
<dbReference type="GO" id="GO:0006355">
    <property type="term" value="P:regulation of DNA-templated transcription"/>
    <property type="evidence" value="ECO:0007669"/>
    <property type="project" value="InterPro"/>
</dbReference>
<accession>A0A5C4WTF6</accession>
<dbReference type="GO" id="GO:0003677">
    <property type="term" value="F:DNA binding"/>
    <property type="evidence" value="ECO:0007669"/>
    <property type="project" value="InterPro"/>
</dbReference>
<proteinExistence type="predicted"/>
<feature type="domain" description="UbiC transcription regulator-associated" evidence="1">
    <location>
        <begin position="63"/>
        <end position="127"/>
    </location>
</feature>
<name>A0A5C4WTF6_9ACTN</name>
<comment type="caution">
    <text evidence="2">The sequence shown here is derived from an EMBL/GenBank/DDBJ whole genome shotgun (WGS) entry which is preliminary data.</text>
</comment>
<organism evidence="2 3">
    <name type="scientific">Nonomuraea phyllanthi</name>
    <dbReference type="NCBI Taxonomy" id="2219224"/>
    <lineage>
        <taxon>Bacteria</taxon>
        <taxon>Bacillati</taxon>
        <taxon>Actinomycetota</taxon>
        <taxon>Actinomycetes</taxon>
        <taxon>Streptosporangiales</taxon>
        <taxon>Streptosporangiaceae</taxon>
        <taxon>Nonomuraea</taxon>
    </lineage>
</organism>
<dbReference type="EMBL" id="VDLX02000003">
    <property type="protein sequence ID" value="KAB8196034.1"/>
    <property type="molecule type" value="Genomic_DNA"/>
</dbReference>
<dbReference type="AlphaFoldDB" id="A0A5C4WTF6"/>
<evidence type="ECO:0000259" key="1">
    <source>
        <dbReference type="Pfam" id="PF07702"/>
    </source>
</evidence>
<protein>
    <submittedName>
        <fullName evidence="2">UTRA domain-containing protein</fullName>
    </submittedName>
</protein>
<dbReference type="Proteomes" id="UP000312512">
    <property type="component" value="Unassembled WGS sequence"/>
</dbReference>
<dbReference type="OrthoDB" id="4532751at2"/>
<dbReference type="RefSeq" id="WP_139630351.1">
    <property type="nucleotide sequence ID" value="NZ_VDLX02000003.1"/>
</dbReference>
<reference evidence="2 3" key="1">
    <citation type="submission" date="2019-10" db="EMBL/GenBank/DDBJ databases">
        <title>Nonomuraea sp. nov., isolated from Phyllanthus amarus.</title>
        <authorList>
            <person name="Klykleung N."/>
            <person name="Tanasupawat S."/>
        </authorList>
    </citation>
    <scope>NUCLEOTIDE SEQUENCE [LARGE SCALE GENOMIC DNA]</scope>
    <source>
        <strain evidence="2 3">PA1-10</strain>
    </source>
</reference>
<sequence>MTYESHGVRRRGETSGVVTAFSIRSHMASQGLTGSWDYNSRTASAPEVIWTQYGFRGDGQPVMFLRQIGVQVTHAAEVVSARNATVDKAKTLDIRPPAIVLTIERTYYADARPVETADIVIPVDHYQVLYGTSIWDEPTAE</sequence>
<dbReference type="InterPro" id="IPR028978">
    <property type="entry name" value="Chorismate_lyase_/UTRA_dom_sf"/>
</dbReference>
<keyword evidence="3" id="KW-1185">Reference proteome</keyword>
<evidence type="ECO:0000313" key="3">
    <source>
        <dbReference type="Proteomes" id="UP000312512"/>
    </source>
</evidence>
<dbReference type="SUPFAM" id="SSF64288">
    <property type="entry name" value="Chorismate lyase-like"/>
    <property type="match status" value="1"/>
</dbReference>